<evidence type="ECO:0000313" key="1">
    <source>
        <dbReference type="EMBL" id="AUB40457.1"/>
    </source>
</evidence>
<proteinExistence type="predicted"/>
<protein>
    <submittedName>
        <fullName evidence="1">Uncharacterized protein</fullName>
    </submittedName>
</protein>
<dbReference type="KEGG" id="nfl:COO91_06472"/>
<dbReference type="Proteomes" id="UP000232003">
    <property type="component" value="Chromosome"/>
</dbReference>
<sequence>MNQVSILILTLAAIIIGIIALCKEQTQHPFYLKIEVQYGK</sequence>
<organism evidence="1 2">
    <name type="scientific">Nostoc flagelliforme CCNUN1</name>
    <dbReference type="NCBI Taxonomy" id="2038116"/>
    <lineage>
        <taxon>Bacteria</taxon>
        <taxon>Bacillati</taxon>
        <taxon>Cyanobacteriota</taxon>
        <taxon>Cyanophyceae</taxon>
        <taxon>Nostocales</taxon>
        <taxon>Nostocaceae</taxon>
        <taxon>Nostoc</taxon>
    </lineage>
</organism>
<evidence type="ECO:0000313" key="2">
    <source>
        <dbReference type="Proteomes" id="UP000232003"/>
    </source>
</evidence>
<dbReference type="AlphaFoldDB" id="A0A2K8SYD3"/>
<gene>
    <name evidence="1" type="ORF">COO91_06472</name>
</gene>
<dbReference type="EMBL" id="CP024785">
    <property type="protein sequence ID" value="AUB40457.1"/>
    <property type="molecule type" value="Genomic_DNA"/>
</dbReference>
<name>A0A2K8SYD3_9NOSO</name>
<keyword evidence="2" id="KW-1185">Reference proteome</keyword>
<accession>A0A2K8SYD3</accession>
<reference evidence="1 2" key="1">
    <citation type="submission" date="2017-11" db="EMBL/GenBank/DDBJ databases">
        <title>Complete genome of a free-living desiccation-tolerant cyanobacterium and its photosynthetic adaptation to extreme terrestrial habitat.</title>
        <authorList>
            <person name="Shang J."/>
        </authorList>
    </citation>
    <scope>NUCLEOTIDE SEQUENCE [LARGE SCALE GENOMIC DNA]</scope>
    <source>
        <strain evidence="1 2">CCNUN1</strain>
    </source>
</reference>